<evidence type="ECO:0000256" key="2">
    <source>
        <dbReference type="ARBA" id="ARBA00010138"/>
    </source>
</evidence>
<dbReference type="PANTHER" id="PTHR11907">
    <property type="entry name" value="AMIDOPHOSPHORIBOSYLTRANSFERASE"/>
    <property type="match status" value="1"/>
</dbReference>
<comment type="similarity">
    <text evidence="2 7 8">In the C-terminal section; belongs to the purine/pyrimidine phosphoribosyltransferase family.</text>
</comment>
<comment type="caution">
    <text evidence="12">The sequence shown here is derived from an EMBL/GenBank/DDBJ whole genome shotgun (WGS) entry which is preliminary data.</text>
</comment>
<feature type="binding site" evidence="7 10">
    <location>
        <position position="360"/>
    </location>
    <ligand>
        <name>Mg(2+)</name>
        <dbReference type="ChEBI" id="CHEBI:18420"/>
    </ligand>
</feature>
<evidence type="ECO:0000313" key="12">
    <source>
        <dbReference type="EMBL" id="MTK21095.1"/>
    </source>
</evidence>
<dbReference type="InterPro" id="IPR029055">
    <property type="entry name" value="Ntn_hydrolases_N"/>
</dbReference>
<evidence type="ECO:0000256" key="1">
    <source>
        <dbReference type="ARBA" id="ARBA00005209"/>
    </source>
</evidence>
<dbReference type="GO" id="GO:0004044">
    <property type="term" value="F:amidophosphoribosyltransferase activity"/>
    <property type="evidence" value="ECO:0007669"/>
    <property type="project" value="UniProtKB-UniRule"/>
</dbReference>
<keyword evidence="6 7" id="KW-0315">Glutamine amidotransferase</keyword>
<protein>
    <recommendedName>
        <fullName evidence="7">Amidophosphoribosyltransferase</fullName>
        <shortName evidence="7">ATase</shortName>
        <ecNumber evidence="7">2.4.2.14</ecNumber>
    </recommendedName>
    <alternativeName>
        <fullName evidence="7">Glutamine phosphoribosylpyrophosphate amidotransferase</fullName>
        <shortName evidence="7">GPATase</shortName>
    </alternativeName>
</protein>
<keyword evidence="3 7" id="KW-0328">Glycosyltransferase</keyword>
<evidence type="ECO:0000256" key="8">
    <source>
        <dbReference type="PIRNR" id="PIRNR000485"/>
    </source>
</evidence>
<evidence type="ECO:0000256" key="11">
    <source>
        <dbReference type="PIRSR" id="PIRSR000485-3"/>
    </source>
</evidence>
<feature type="active site" description="Nucleophile" evidence="7 9">
    <location>
        <position position="16"/>
    </location>
</feature>
<dbReference type="InterPro" id="IPR000836">
    <property type="entry name" value="PRTase_dom"/>
</dbReference>
<dbReference type="InterPro" id="IPR017932">
    <property type="entry name" value="GATase_2_dom"/>
</dbReference>
<evidence type="ECO:0000256" key="7">
    <source>
        <dbReference type="HAMAP-Rule" id="MF_01931"/>
    </source>
</evidence>
<dbReference type="GO" id="GO:0009113">
    <property type="term" value="P:purine nucleobase biosynthetic process"/>
    <property type="evidence" value="ECO:0007669"/>
    <property type="project" value="UniProtKB-UniRule"/>
</dbReference>
<gene>
    <name evidence="7" type="primary">purF</name>
    <name evidence="12" type="ORF">GMA92_06645</name>
</gene>
<keyword evidence="7 11" id="KW-0408">Iron</keyword>
<comment type="cofactor">
    <cofactor evidence="7 11">
        <name>[4Fe-4S] cluster</name>
        <dbReference type="ChEBI" id="CHEBI:49883"/>
    </cofactor>
    <text evidence="7 11">Binds 1 [4Fe-4S] cluster per subunit.</text>
</comment>
<dbReference type="Gene3D" id="3.60.20.10">
    <property type="entry name" value="Glutamine Phosphoribosylpyrophosphate, subunit 1, domain 1"/>
    <property type="match status" value="1"/>
</dbReference>
<dbReference type="CDD" id="cd00715">
    <property type="entry name" value="GPATase_N"/>
    <property type="match status" value="1"/>
</dbReference>
<feature type="binding site" evidence="7 10">
    <location>
        <position position="359"/>
    </location>
    <ligand>
        <name>Mg(2+)</name>
        <dbReference type="ChEBI" id="CHEBI:18420"/>
    </ligand>
</feature>
<evidence type="ECO:0000256" key="3">
    <source>
        <dbReference type="ARBA" id="ARBA00022676"/>
    </source>
</evidence>
<dbReference type="Proteomes" id="UP000487649">
    <property type="component" value="Unassembled WGS sequence"/>
</dbReference>
<keyword evidence="4 7" id="KW-0808">Transferase</keyword>
<sequence length="476" mass="52666">MAELDLFFENKMNEECGVFGIFNHENAAELTYYGLHALQHRGQEGAGIVTSDGKMLHQHKGEGLVRNVFTQQDIDRLKGIHAIGHVRYSTAGGGGIMNVQPFLFRSQSGPLGLCHNGNLVNANQLKVYLENEGSIFQTTSDSEILAHLIKRQRGDMMTALKESLLYIEGAFAFLLLKENEMYIALDKLGLRPLSLGRIGDKGIVVASETCAFDVIGAEYLRDVHPGEVIRIDLNGITSDRYAKTCHRSMCSMEYVYFARPDSDVEGINVHQARKNCGRVLAKESHVEADIVVGVPDSGLSAAIGYAEEANIPFEIGMIKNKYIGRTFIQPSQELREQGVKMKLSAVRSIVKDKRVILIDDSIVRGTTSRRMVDMLRDAGAKEVHVRIASPEIKFPCFYGVDFSTYDELIAATHTTEEIRHVIGADSLAFISVEGLTKGIGRPVTYGKNCGQCVACFNGDYPTYLYEDVINANKEVK</sequence>
<organism evidence="12 13">
    <name type="scientific">Turicibacter sanguinis</name>
    <dbReference type="NCBI Taxonomy" id="154288"/>
    <lineage>
        <taxon>Bacteria</taxon>
        <taxon>Bacillati</taxon>
        <taxon>Bacillota</taxon>
        <taxon>Erysipelotrichia</taxon>
        <taxon>Erysipelotrichales</taxon>
        <taxon>Turicibacteraceae</taxon>
        <taxon>Turicibacter</taxon>
    </lineage>
</organism>
<reference evidence="12 13" key="1">
    <citation type="journal article" date="2019" name="Nat. Med.">
        <title>A library of human gut bacterial isolates paired with longitudinal multiomics data enables mechanistic microbiome research.</title>
        <authorList>
            <person name="Poyet M."/>
            <person name="Groussin M."/>
            <person name="Gibbons S.M."/>
            <person name="Avila-Pacheco J."/>
            <person name="Jiang X."/>
            <person name="Kearney S.M."/>
            <person name="Perrotta A.R."/>
            <person name="Berdy B."/>
            <person name="Zhao S."/>
            <person name="Lieberman T.D."/>
            <person name="Swanson P.K."/>
            <person name="Smith M."/>
            <person name="Roesemann S."/>
            <person name="Alexander J.E."/>
            <person name="Rich S.A."/>
            <person name="Livny J."/>
            <person name="Vlamakis H."/>
            <person name="Clish C."/>
            <person name="Bullock K."/>
            <person name="Deik A."/>
            <person name="Scott J."/>
            <person name="Pierce K.A."/>
            <person name="Xavier R.J."/>
            <person name="Alm E.J."/>
        </authorList>
    </citation>
    <scope>NUCLEOTIDE SEQUENCE [LARGE SCALE GENOMIC DNA]</scope>
    <source>
        <strain evidence="12 13">BIOML-A198</strain>
    </source>
</reference>
<dbReference type="PROSITE" id="PS51278">
    <property type="entry name" value="GATASE_TYPE_2"/>
    <property type="match status" value="1"/>
</dbReference>
<evidence type="ECO:0000256" key="5">
    <source>
        <dbReference type="ARBA" id="ARBA00022755"/>
    </source>
</evidence>
<dbReference type="Pfam" id="PF13522">
    <property type="entry name" value="GATase_6"/>
    <property type="match status" value="1"/>
</dbReference>
<dbReference type="GO" id="GO:0000287">
    <property type="term" value="F:magnesium ion binding"/>
    <property type="evidence" value="ECO:0007669"/>
    <property type="project" value="UniProtKB-UniRule"/>
</dbReference>
<proteinExistence type="inferred from homology"/>
<keyword evidence="7 10" id="KW-0460">Magnesium</keyword>
<comment type="function">
    <text evidence="7">Catalyzes the formation of phosphoribosylamine from phosphoribosylpyrophosphate (PRPP) and glutamine.</text>
</comment>
<keyword evidence="7" id="KW-0004">4Fe-4S</keyword>
<dbReference type="SUPFAM" id="SSF56235">
    <property type="entry name" value="N-terminal nucleophile aminohydrolases (Ntn hydrolases)"/>
    <property type="match status" value="1"/>
</dbReference>
<accession>A0A173S682</accession>
<feature type="binding site" evidence="7 11">
    <location>
        <position position="396"/>
    </location>
    <ligand>
        <name>[4Fe-4S] cluster</name>
        <dbReference type="ChEBI" id="CHEBI:49883"/>
    </ligand>
</feature>
<dbReference type="RefSeq" id="WP_006784959.1">
    <property type="nucleotide sequence ID" value="NZ_CABJBH010000014.1"/>
</dbReference>
<evidence type="ECO:0000256" key="9">
    <source>
        <dbReference type="PIRSR" id="PIRSR000485-1"/>
    </source>
</evidence>
<feature type="binding site" evidence="7 10">
    <location>
        <position position="297"/>
    </location>
    <ligand>
        <name>Mg(2+)</name>
        <dbReference type="ChEBI" id="CHEBI:18420"/>
    </ligand>
</feature>
<comment type="pathway">
    <text evidence="1 7 8">Purine metabolism; IMP biosynthesis via de novo pathway; N(1)-(5-phospho-D-ribosyl)glycinamide from 5-phospho-alpha-D-ribose 1-diphosphate: step 1/2.</text>
</comment>
<comment type="cofactor">
    <cofactor evidence="7 10">
        <name>Mg(2+)</name>
        <dbReference type="ChEBI" id="CHEBI:18420"/>
    </cofactor>
    <text evidence="7 10">Binds 1 Mg(2+) ion per subunit.</text>
</comment>
<feature type="binding site" evidence="7 11">
    <location>
        <position position="250"/>
    </location>
    <ligand>
        <name>[4Fe-4S] cluster</name>
        <dbReference type="ChEBI" id="CHEBI:49883"/>
    </ligand>
</feature>
<name>A0A173S682_9FIRM</name>
<dbReference type="GO" id="GO:0006189">
    <property type="term" value="P:'de novo' IMP biosynthetic process"/>
    <property type="evidence" value="ECO:0007669"/>
    <property type="project" value="UniProtKB-UniRule"/>
</dbReference>
<dbReference type="InterPro" id="IPR005854">
    <property type="entry name" value="PurF"/>
</dbReference>
<dbReference type="InterPro" id="IPR029057">
    <property type="entry name" value="PRTase-like"/>
</dbReference>
<keyword evidence="5 7" id="KW-0658">Purine biosynthesis</keyword>
<keyword evidence="7 11" id="KW-0411">Iron-sulfur</keyword>
<dbReference type="NCBIfam" id="TIGR01134">
    <property type="entry name" value="purF"/>
    <property type="match status" value="1"/>
</dbReference>
<comment type="catalytic activity">
    <reaction evidence="7 8">
        <text>5-phospho-beta-D-ribosylamine + L-glutamate + diphosphate = 5-phospho-alpha-D-ribose 1-diphosphate + L-glutamine + H2O</text>
        <dbReference type="Rhea" id="RHEA:14905"/>
        <dbReference type="ChEBI" id="CHEBI:15377"/>
        <dbReference type="ChEBI" id="CHEBI:29985"/>
        <dbReference type="ChEBI" id="CHEBI:33019"/>
        <dbReference type="ChEBI" id="CHEBI:58017"/>
        <dbReference type="ChEBI" id="CHEBI:58359"/>
        <dbReference type="ChEBI" id="CHEBI:58681"/>
        <dbReference type="EC" id="2.4.2.14"/>
    </reaction>
</comment>
<dbReference type="Gene3D" id="3.40.50.2020">
    <property type="match status" value="1"/>
</dbReference>
<dbReference type="Pfam" id="PF00156">
    <property type="entry name" value="Pribosyltran"/>
    <property type="match status" value="1"/>
</dbReference>
<dbReference type="EMBL" id="WMQE01000012">
    <property type="protein sequence ID" value="MTK21095.1"/>
    <property type="molecule type" value="Genomic_DNA"/>
</dbReference>
<dbReference type="HAMAP" id="MF_01931">
    <property type="entry name" value="PurF"/>
    <property type="match status" value="1"/>
</dbReference>
<dbReference type="AlphaFoldDB" id="A0A173S682"/>
<evidence type="ECO:0000256" key="4">
    <source>
        <dbReference type="ARBA" id="ARBA00022679"/>
    </source>
</evidence>
<dbReference type="GeneID" id="60058086"/>
<dbReference type="GO" id="GO:0051539">
    <property type="term" value="F:4 iron, 4 sulfur cluster binding"/>
    <property type="evidence" value="ECO:0007669"/>
    <property type="project" value="UniProtKB-KW"/>
</dbReference>
<feature type="binding site" evidence="7 11">
    <location>
        <position position="455"/>
    </location>
    <ligand>
        <name>[4Fe-4S] cluster</name>
        <dbReference type="ChEBI" id="CHEBI:49883"/>
    </ligand>
</feature>
<dbReference type="SUPFAM" id="SSF53271">
    <property type="entry name" value="PRTase-like"/>
    <property type="match status" value="1"/>
</dbReference>
<evidence type="ECO:0000256" key="6">
    <source>
        <dbReference type="ARBA" id="ARBA00022962"/>
    </source>
</evidence>
<evidence type="ECO:0000313" key="13">
    <source>
        <dbReference type="Proteomes" id="UP000487649"/>
    </source>
</evidence>
<evidence type="ECO:0000256" key="10">
    <source>
        <dbReference type="PIRSR" id="PIRSR000485-2"/>
    </source>
</evidence>
<dbReference type="OrthoDB" id="9801213at2"/>
<dbReference type="InterPro" id="IPR035584">
    <property type="entry name" value="PurF_N"/>
</dbReference>
<dbReference type="EC" id="2.4.2.14" evidence="7"/>
<dbReference type="PIRSF" id="PIRSF000485">
    <property type="entry name" value="Amd_phspho_trans"/>
    <property type="match status" value="1"/>
</dbReference>
<keyword evidence="7 10" id="KW-0479">Metal-binding</keyword>
<dbReference type="CDD" id="cd06223">
    <property type="entry name" value="PRTases_typeI"/>
    <property type="match status" value="1"/>
</dbReference>
<feature type="binding site" evidence="7 11">
    <location>
        <position position="452"/>
    </location>
    <ligand>
        <name>[4Fe-4S] cluster</name>
        <dbReference type="ChEBI" id="CHEBI:49883"/>
    </ligand>
</feature>